<comment type="caution">
    <text evidence="10">The sequence shown here is derived from an EMBL/GenBank/DDBJ whole genome shotgun (WGS) entry which is preliminary data.</text>
</comment>
<dbReference type="Pfam" id="PF04339">
    <property type="entry name" value="FemAB_like"/>
    <property type="match status" value="1"/>
</dbReference>
<keyword evidence="4" id="KW-0732">Signal</keyword>
<keyword evidence="2" id="KW-0433">Leucine-rich repeat</keyword>
<reference evidence="10 11" key="2">
    <citation type="submission" date="2020-07" db="EMBL/GenBank/DDBJ databases">
        <title>Genome assembly of wild tea tree DASZ reveals pedigree and selection history of tea varieties.</title>
        <authorList>
            <person name="Zhang W."/>
        </authorList>
    </citation>
    <scope>NUCLEOTIDE SEQUENCE [LARGE SCALE GENOMIC DNA]</scope>
    <source>
        <strain evidence="11">cv. G240</strain>
        <tissue evidence="10">Leaf</tissue>
    </source>
</reference>
<protein>
    <submittedName>
        <fullName evidence="10">Uncharacterized protein</fullName>
    </submittedName>
</protein>
<evidence type="ECO:0000256" key="5">
    <source>
        <dbReference type="ARBA" id="ARBA00022737"/>
    </source>
</evidence>
<evidence type="ECO:0000256" key="2">
    <source>
        <dbReference type="ARBA" id="ARBA00022614"/>
    </source>
</evidence>
<keyword evidence="7" id="KW-0472">Membrane</keyword>
<keyword evidence="8" id="KW-0675">Receptor</keyword>
<keyword evidence="9" id="KW-0325">Glycoprotein</keyword>
<dbReference type="PANTHER" id="PTHR27000">
    <property type="entry name" value="LEUCINE-RICH REPEAT RECEPTOR-LIKE PROTEIN KINASE FAMILY PROTEIN-RELATED"/>
    <property type="match status" value="1"/>
</dbReference>
<evidence type="ECO:0000256" key="8">
    <source>
        <dbReference type="ARBA" id="ARBA00023170"/>
    </source>
</evidence>
<dbReference type="SUPFAM" id="SSF52058">
    <property type="entry name" value="L domain-like"/>
    <property type="match status" value="1"/>
</dbReference>
<dbReference type="AlphaFoldDB" id="A0A7J7GGF5"/>
<gene>
    <name evidence="10" type="ORF">HYC85_021007</name>
</gene>
<keyword evidence="6" id="KW-1133">Transmembrane helix</keyword>
<keyword evidence="3" id="KW-0812">Transmembrane</keyword>
<evidence type="ECO:0000313" key="10">
    <source>
        <dbReference type="EMBL" id="KAF5939840.1"/>
    </source>
</evidence>
<dbReference type="GO" id="GO:0016020">
    <property type="term" value="C:membrane"/>
    <property type="evidence" value="ECO:0007669"/>
    <property type="project" value="UniProtKB-SubCell"/>
</dbReference>
<organism evidence="10 11">
    <name type="scientific">Camellia sinensis</name>
    <name type="common">Tea plant</name>
    <name type="synonym">Thea sinensis</name>
    <dbReference type="NCBI Taxonomy" id="4442"/>
    <lineage>
        <taxon>Eukaryota</taxon>
        <taxon>Viridiplantae</taxon>
        <taxon>Streptophyta</taxon>
        <taxon>Embryophyta</taxon>
        <taxon>Tracheophyta</taxon>
        <taxon>Spermatophyta</taxon>
        <taxon>Magnoliopsida</taxon>
        <taxon>eudicotyledons</taxon>
        <taxon>Gunneridae</taxon>
        <taxon>Pentapetalae</taxon>
        <taxon>asterids</taxon>
        <taxon>Ericales</taxon>
        <taxon>Theaceae</taxon>
        <taxon>Camellia</taxon>
    </lineage>
</organism>
<dbReference type="Proteomes" id="UP000593564">
    <property type="component" value="Unassembled WGS sequence"/>
</dbReference>
<evidence type="ECO:0000256" key="7">
    <source>
        <dbReference type="ARBA" id="ARBA00023136"/>
    </source>
</evidence>
<dbReference type="PANTHER" id="PTHR27000:SF775">
    <property type="entry name" value="PLANT INTRACELLULAR RAS-GROUP-RELATED LRR PROTEIN 3"/>
    <property type="match status" value="1"/>
</dbReference>
<evidence type="ECO:0000313" key="11">
    <source>
        <dbReference type="Proteomes" id="UP000593564"/>
    </source>
</evidence>
<evidence type="ECO:0000256" key="9">
    <source>
        <dbReference type="ARBA" id="ARBA00023180"/>
    </source>
</evidence>
<proteinExistence type="predicted"/>
<dbReference type="FunFam" id="3.80.10.10:FF:000041">
    <property type="entry name" value="LRR receptor-like serine/threonine-protein kinase ERECTA"/>
    <property type="match status" value="1"/>
</dbReference>
<name>A0A7J7GGF5_CAMSI</name>
<evidence type="ECO:0000256" key="6">
    <source>
        <dbReference type="ARBA" id="ARBA00022989"/>
    </source>
</evidence>
<dbReference type="Pfam" id="PF00560">
    <property type="entry name" value="LRR_1"/>
    <property type="match status" value="3"/>
</dbReference>
<keyword evidence="5" id="KW-0677">Repeat</keyword>
<evidence type="ECO:0000256" key="4">
    <source>
        <dbReference type="ARBA" id="ARBA00022729"/>
    </source>
</evidence>
<dbReference type="InterPro" id="IPR007434">
    <property type="entry name" value="FemAB-like"/>
</dbReference>
<keyword evidence="11" id="KW-1185">Reference proteome</keyword>
<evidence type="ECO:0000256" key="3">
    <source>
        <dbReference type="ARBA" id="ARBA00022692"/>
    </source>
</evidence>
<dbReference type="InterPro" id="IPR032675">
    <property type="entry name" value="LRR_dom_sf"/>
</dbReference>
<dbReference type="EMBL" id="JACBKZ010000010">
    <property type="protein sequence ID" value="KAF5939840.1"/>
    <property type="molecule type" value="Genomic_DNA"/>
</dbReference>
<sequence>MYVVKGDGRQETLHFDKIIARFKKLKGVTTCSRSSRASRDSTFYLISSCFVSSLHVTFPSESEWHRMKEKDFLQRIGMQYHWKNRNYKECLHGTTSLTYGVDIEGILACIISCGTSGRDLSNNKGLTGTLPSLIGNLNQLTTLILIGCSFFGPIPDSIGSLQQLVFLALNANSFSGPIPPSIGNLSNLSWLDLTENQLNGTIPLSSGSTTGLDMLVKARHLYVEQLEREVAELRHALVDKQEQKNVMLQVLMRVEQEQRVTEDAHKFAEQDVAAQRYAAQVLQTLYNPCKLEISCKSQASGFLSTIKRLLGSEQGYL</sequence>
<dbReference type="InterPro" id="IPR001611">
    <property type="entry name" value="Leu-rich_rpt"/>
</dbReference>
<evidence type="ECO:0000256" key="1">
    <source>
        <dbReference type="ARBA" id="ARBA00004479"/>
    </source>
</evidence>
<accession>A0A7J7GGF5</accession>
<reference evidence="11" key="1">
    <citation type="journal article" date="2020" name="Nat. Commun.">
        <title>Genome assembly of wild tea tree DASZ reveals pedigree and selection history of tea varieties.</title>
        <authorList>
            <person name="Zhang W."/>
            <person name="Zhang Y."/>
            <person name="Qiu H."/>
            <person name="Guo Y."/>
            <person name="Wan H."/>
            <person name="Zhang X."/>
            <person name="Scossa F."/>
            <person name="Alseekh S."/>
            <person name="Zhang Q."/>
            <person name="Wang P."/>
            <person name="Xu L."/>
            <person name="Schmidt M.H."/>
            <person name="Jia X."/>
            <person name="Li D."/>
            <person name="Zhu A."/>
            <person name="Guo F."/>
            <person name="Chen W."/>
            <person name="Ni D."/>
            <person name="Usadel B."/>
            <person name="Fernie A.R."/>
            <person name="Wen W."/>
        </authorList>
    </citation>
    <scope>NUCLEOTIDE SEQUENCE [LARGE SCALE GENOMIC DNA]</scope>
    <source>
        <strain evidence="11">cv. G240</strain>
    </source>
</reference>
<comment type="subcellular location">
    <subcellularLocation>
        <location evidence="1">Membrane</location>
        <topology evidence="1">Single-pass type I membrane protein</topology>
    </subcellularLocation>
</comment>
<dbReference type="Gene3D" id="3.80.10.10">
    <property type="entry name" value="Ribonuclease Inhibitor"/>
    <property type="match status" value="1"/>
</dbReference>